<evidence type="ECO:0000259" key="7">
    <source>
        <dbReference type="Pfam" id="PF04082"/>
    </source>
</evidence>
<feature type="compositionally biased region" description="Polar residues" evidence="6">
    <location>
        <begin position="1"/>
        <end position="14"/>
    </location>
</feature>
<dbReference type="VEuPathDB" id="FungiDB:Z518_05842"/>
<dbReference type="GO" id="GO:0000976">
    <property type="term" value="F:transcription cis-regulatory region binding"/>
    <property type="evidence" value="ECO:0007669"/>
    <property type="project" value="TreeGrafter"/>
</dbReference>
<dbReference type="GeneID" id="25293913"/>
<dbReference type="AlphaFoldDB" id="A0A0D2J7C7"/>
<evidence type="ECO:0000256" key="5">
    <source>
        <dbReference type="ARBA" id="ARBA00023242"/>
    </source>
</evidence>
<dbReference type="STRING" id="1442369.A0A0D2J7C7"/>
<evidence type="ECO:0000313" key="8">
    <source>
        <dbReference type="EMBL" id="KIX04970.1"/>
    </source>
</evidence>
<gene>
    <name evidence="8" type="ORF">Z518_05842</name>
</gene>
<dbReference type="PANTHER" id="PTHR31845">
    <property type="entry name" value="FINGER DOMAIN PROTEIN, PUTATIVE-RELATED"/>
    <property type="match status" value="1"/>
</dbReference>
<dbReference type="HOGENOM" id="CLU_030363_0_0_1"/>
<keyword evidence="5" id="KW-0539">Nucleus</keyword>
<feature type="compositionally biased region" description="Polar residues" evidence="6">
    <location>
        <begin position="25"/>
        <end position="34"/>
    </location>
</feature>
<name>A0A0D2J7C7_9EURO</name>
<dbReference type="RefSeq" id="XP_013272106.1">
    <property type="nucleotide sequence ID" value="XM_013416652.1"/>
</dbReference>
<dbReference type="GO" id="GO:0000981">
    <property type="term" value="F:DNA-binding transcription factor activity, RNA polymerase II-specific"/>
    <property type="evidence" value="ECO:0007669"/>
    <property type="project" value="TreeGrafter"/>
</dbReference>
<dbReference type="EMBL" id="KN847478">
    <property type="protein sequence ID" value="KIX04970.1"/>
    <property type="molecule type" value="Genomic_DNA"/>
</dbReference>
<dbReference type="GO" id="GO:0008270">
    <property type="term" value="F:zinc ion binding"/>
    <property type="evidence" value="ECO:0007669"/>
    <property type="project" value="InterPro"/>
</dbReference>
<organism evidence="8 9">
    <name type="scientific">Rhinocladiella mackenziei CBS 650.93</name>
    <dbReference type="NCBI Taxonomy" id="1442369"/>
    <lineage>
        <taxon>Eukaryota</taxon>
        <taxon>Fungi</taxon>
        <taxon>Dikarya</taxon>
        <taxon>Ascomycota</taxon>
        <taxon>Pezizomycotina</taxon>
        <taxon>Eurotiomycetes</taxon>
        <taxon>Chaetothyriomycetidae</taxon>
        <taxon>Chaetothyriales</taxon>
        <taxon>Herpotrichiellaceae</taxon>
        <taxon>Rhinocladiella</taxon>
    </lineage>
</organism>
<dbReference type="InterPro" id="IPR007219">
    <property type="entry name" value="XnlR_reg_dom"/>
</dbReference>
<dbReference type="Proteomes" id="UP000053617">
    <property type="component" value="Unassembled WGS sequence"/>
</dbReference>
<dbReference type="GO" id="GO:0005634">
    <property type="term" value="C:nucleus"/>
    <property type="evidence" value="ECO:0007669"/>
    <property type="project" value="UniProtKB-SubCell"/>
</dbReference>
<feature type="region of interest" description="Disordered" evidence="6">
    <location>
        <begin position="1"/>
        <end position="34"/>
    </location>
</feature>
<feature type="domain" description="Xylanolytic transcriptional activator regulatory" evidence="7">
    <location>
        <begin position="69"/>
        <end position="231"/>
    </location>
</feature>
<evidence type="ECO:0000256" key="6">
    <source>
        <dbReference type="SAM" id="MobiDB-lite"/>
    </source>
</evidence>
<protein>
    <recommendedName>
        <fullName evidence="7">Xylanolytic transcriptional activator regulatory domain-containing protein</fullName>
    </recommendedName>
</protein>
<keyword evidence="3" id="KW-0238">DNA-binding</keyword>
<dbReference type="OrthoDB" id="3163292at2759"/>
<evidence type="ECO:0000256" key="1">
    <source>
        <dbReference type="ARBA" id="ARBA00004123"/>
    </source>
</evidence>
<dbReference type="Pfam" id="PF04082">
    <property type="entry name" value="Fungal_trans"/>
    <property type="match status" value="1"/>
</dbReference>
<evidence type="ECO:0000256" key="4">
    <source>
        <dbReference type="ARBA" id="ARBA00023163"/>
    </source>
</evidence>
<reference evidence="8 9" key="1">
    <citation type="submission" date="2015-01" db="EMBL/GenBank/DDBJ databases">
        <title>The Genome Sequence of Rhinocladiella mackenzie CBS 650.93.</title>
        <authorList>
            <consortium name="The Broad Institute Genomics Platform"/>
            <person name="Cuomo C."/>
            <person name="de Hoog S."/>
            <person name="Gorbushina A."/>
            <person name="Stielow B."/>
            <person name="Teixiera M."/>
            <person name="Abouelleil A."/>
            <person name="Chapman S.B."/>
            <person name="Priest M."/>
            <person name="Young S.K."/>
            <person name="Wortman J."/>
            <person name="Nusbaum C."/>
            <person name="Birren B."/>
        </authorList>
    </citation>
    <scope>NUCLEOTIDE SEQUENCE [LARGE SCALE GENOMIC DNA]</scope>
    <source>
        <strain evidence="8 9">CBS 650.93</strain>
    </source>
</reference>
<accession>A0A0D2J7C7</accession>
<keyword evidence="9" id="KW-1185">Reference proteome</keyword>
<keyword evidence="2" id="KW-0805">Transcription regulation</keyword>
<dbReference type="InterPro" id="IPR051089">
    <property type="entry name" value="prtT"/>
</dbReference>
<dbReference type="GO" id="GO:0006351">
    <property type="term" value="P:DNA-templated transcription"/>
    <property type="evidence" value="ECO:0007669"/>
    <property type="project" value="InterPro"/>
</dbReference>
<evidence type="ECO:0000256" key="2">
    <source>
        <dbReference type="ARBA" id="ARBA00023015"/>
    </source>
</evidence>
<dbReference type="CDD" id="cd12148">
    <property type="entry name" value="fungal_TF_MHR"/>
    <property type="match status" value="1"/>
</dbReference>
<evidence type="ECO:0000313" key="9">
    <source>
        <dbReference type="Proteomes" id="UP000053617"/>
    </source>
</evidence>
<comment type="subcellular location">
    <subcellularLocation>
        <location evidence="1">Nucleus</location>
    </subcellularLocation>
</comment>
<proteinExistence type="predicted"/>
<dbReference type="PANTHER" id="PTHR31845:SF21">
    <property type="entry name" value="REGULATORY PROTEIN LEU3"/>
    <property type="match status" value="1"/>
</dbReference>
<evidence type="ECO:0000256" key="3">
    <source>
        <dbReference type="ARBA" id="ARBA00023125"/>
    </source>
</evidence>
<sequence>MDPATSSHPSLNTHNVREDEMVPSSGRNFSQPLAMSGQSSQISHRYQAENNQVLEDFYLDRKQVSNLFQIFFEKFHPFLPILSQDLSPDEYHARSPLLFWMIIAIAARSHPKDVGVYTNLNPPLMKLLWTKVSGIPHSHLTIQAIVLLCMWPFSTPSMITDPSFTLISIARTACMHIGLHRPEILQDFNRIKFRVEPEHVEEAVKLWAGCFVVAESITSSEGQAPLFMAADPAVSLACEPQNTYSLPQGLHITLIIQQFLNRVNCFMMTDTRLCPRQPSVYEAGTLLASFEDDLQRLERDFQGNITETDAIWISSATLQLQSYYFLEPLLSTSRKPGLLRAYHTAVKLITQTNEAIKIDWFGQSAPRYFGQMLKLAALVVMKLVFSSYSRILDFETGKNAFDTALSIHRLMSAENNDFHARSSIFLAHLWGINQNSSRLRHDEPTLRLNTRHSASLLHDSLWIWRDFYSERAIDTEQLGRPPRVLPSIIQHSPVTVMDTPSVRGEGGRAEIGDASESSQEGAQVANISDPQHLSKGIALSDLQGLRSTTNPTTSTDPMNLPDPFDPMSAYLIPDLEDTGMFYPDWTWDAGFSLSS</sequence>
<keyword evidence="4" id="KW-0804">Transcription</keyword>